<feature type="region of interest" description="Disordered" evidence="2">
    <location>
        <begin position="92"/>
        <end position="160"/>
    </location>
</feature>
<feature type="region of interest" description="Disordered" evidence="2">
    <location>
        <begin position="22"/>
        <end position="58"/>
    </location>
</feature>
<dbReference type="GeneID" id="91091244"/>
<reference evidence="3 4" key="1">
    <citation type="submission" date="2024-01" db="EMBL/GenBank/DDBJ databases">
        <title>Comparative genomics of Cryptococcus and Kwoniella reveals pathogenesis evolution and contrasting modes of karyotype evolution via chromosome fusion or intercentromeric recombination.</title>
        <authorList>
            <person name="Coelho M.A."/>
            <person name="David-Palma M."/>
            <person name="Shea T."/>
            <person name="Bowers K."/>
            <person name="McGinley-Smith S."/>
            <person name="Mohammad A.W."/>
            <person name="Gnirke A."/>
            <person name="Yurkov A.M."/>
            <person name="Nowrousian M."/>
            <person name="Sun S."/>
            <person name="Cuomo C.A."/>
            <person name="Heitman J."/>
        </authorList>
    </citation>
    <scope>NUCLEOTIDE SEQUENCE [LARGE SCALE GENOMIC DNA]</scope>
    <source>
        <strain evidence="3 4">CBS 6074</strain>
    </source>
</reference>
<accession>A0AAX4JJZ6</accession>
<organism evidence="3 4">
    <name type="scientific">Kwoniella dendrophila CBS 6074</name>
    <dbReference type="NCBI Taxonomy" id="1295534"/>
    <lineage>
        <taxon>Eukaryota</taxon>
        <taxon>Fungi</taxon>
        <taxon>Dikarya</taxon>
        <taxon>Basidiomycota</taxon>
        <taxon>Agaricomycotina</taxon>
        <taxon>Tremellomycetes</taxon>
        <taxon>Tremellales</taxon>
        <taxon>Cryptococcaceae</taxon>
        <taxon>Kwoniella</taxon>
    </lineage>
</organism>
<dbReference type="AlphaFoldDB" id="A0AAX4JJZ6"/>
<dbReference type="RefSeq" id="XP_066072469.1">
    <property type="nucleotide sequence ID" value="XM_066216372.1"/>
</dbReference>
<name>A0AAX4JJZ6_9TREE</name>
<proteinExistence type="predicted"/>
<evidence type="ECO:0000313" key="3">
    <source>
        <dbReference type="EMBL" id="WWC85706.1"/>
    </source>
</evidence>
<feature type="compositionally biased region" description="Polar residues" evidence="2">
    <location>
        <begin position="28"/>
        <end position="53"/>
    </location>
</feature>
<dbReference type="Proteomes" id="UP001355207">
    <property type="component" value="Chromosome 1"/>
</dbReference>
<gene>
    <name evidence="3" type="ORF">L201_000572</name>
</gene>
<dbReference type="EMBL" id="CP144098">
    <property type="protein sequence ID" value="WWC85706.1"/>
    <property type="molecule type" value="Genomic_DNA"/>
</dbReference>
<evidence type="ECO:0000313" key="4">
    <source>
        <dbReference type="Proteomes" id="UP001355207"/>
    </source>
</evidence>
<keyword evidence="1" id="KW-0175">Coiled coil</keyword>
<keyword evidence="4" id="KW-1185">Reference proteome</keyword>
<dbReference type="CDD" id="cd21075">
    <property type="entry name" value="DBD_XPA-like"/>
    <property type="match status" value="1"/>
</dbReference>
<evidence type="ECO:0008006" key="5">
    <source>
        <dbReference type="Google" id="ProtNLM"/>
    </source>
</evidence>
<feature type="coiled-coil region" evidence="1">
    <location>
        <begin position="314"/>
        <end position="341"/>
    </location>
</feature>
<evidence type="ECO:0000256" key="2">
    <source>
        <dbReference type="SAM" id="MobiDB-lite"/>
    </source>
</evidence>
<feature type="compositionally biased region" description="Basic residues" evidence="2">
    <location>
        <begin position="116"/>
        <end position="146"/>
    </location>
</feature>
<evidence type="ECO:0000256" key="1">
    <source>
        <dbReference type="SAM" id="Coils"/>
    </source>
</evidence>
<sequence>MTAQSGGAGQTVKMNLSVLKQMNDEIPKSSTSTRIFPDGPTSNTDATRNFLNDSDSDLTELSDIDMKADTDISDHVSSSLVLHNIEQTGSELKGTKHTFESSSDTDADSEYEIKPSKKKTKKNTSTKTQKSKPSKSSKNKSKWKKGKERETIKNEEEDEKPKKKIIRAKQVYWKDIPDWGGRIDCPILELPEEILDLCFGLKTGLTVRDYIALAGVSRYFRNRFTPSVFHAICWYRDVREFSRWNAIGSSILKPENKPAADHIFSTNTSDWKTEPKQKIYKYGKPSHYIPDGPRENWSEAQFIVYKEEQAKWKNKVKQDQLSALRDELEKAEEEMKRMSNWITLGRVNRRVLGSVKGRKNGDPPVEKDKNGLPLLVPALKENVVTPPSALGANTSAVVKERPTTKNKLSRSKRWTIPDSDAEEEYEISPDSLLTGTDKFVHDYWPNQWREVAVKWINGKKINKTDALKTYKVTESELLCLSHLLVTNPMSAHFPQQAYIEAAVHALALRTHGGVDGHKAYLQNSTAKSQKLARNRRAKIRKAKADGTYIYKHEKRHVPPYMWYYMDPYFGHGPNGDCISDCEACLRERYGEDWSD</sequence>
<protein>
    <recommendedName>
        <fullName evidence="5">F-box domain-containing protein</fullName>
    </recommendedName>
</protein>